<dbReference type="PANTHER" id="PTHR11527">
    <property type="entry name" value="HEAT-SHOCK PROTEIN 20 FAMILY MEMBER"/>
    <property type="match status" value="1"/>
</dbReference>
<proteinExistence type="inferred from homology"/>
<evidence type="ECO:0000256" key="2">
    <source>
        <dbReference type="RuleBase" id="RU003616"/>
    </source>
</evidence>
<organism evidence="4 5">
    <name type="scientific">Nocardioides jishulii</name>
    <dbReference type="NCBI Taxonomy" id="2575440"/>
    <lineage>
        <taxon>Bacteria</taxon>
        <taxon>Bacillati</taxon>
        <taxon>Actinomycetota</taxon>
        <taxon>Actinomycetes</taxon>
        <taxon>Propionibacteriales</taxon>
        <taxon>Nocardioidaceae</taxon>
        <taxon>Nocardioides</taxon>
    </lineage>
</organism>
<dbReference type="Proteomes" id="UP000307808">
    <property type="component" value="Unassembled WGS sequence"/>
</dbReference>
<dbReference type="PROSITE" id="PS01031">
    <property type="entry name" value="SHSP"/>
    <property type="match status" value="1"/>
</dbReference>
<dbReference type="Gene3D" id="2.60.40.790">
    <property type="match status" value="1"/>
</dbReference>
<evidence type="ECO:0000313" key="4">
    <source>
        <dbReference type="EMBL" id="TKI60808.1"/>
    </source>
</evidence>
<dbReference type="InterPro" id="IPR031107">
    <property type="entry name" value="Small_HSP"/>
</dbReference>
<feature type="domain" description="SHSP" evidence="3">
    <location>
        <begin position="26"/>
        <end position="139"/>
    </location>
</feature>
<evidence type="ECO:0000259" key="3">
    <source>
        <dbReference type="PROSITE" id="PS01031"/>
    </source>
</evidence>
<keyword evidence="5" id="KW-1185">Reference proteome</keyword>
<dbReference type="EMBL" id="SZPY01000004">
    <property type="protein sequence ID" value="TKI60808.1"/>
    <property type="molecule type" value="Genomic_DNA"/>
</dbReference>
<evidence type="ECO:0000256" key="1">
    <source>
        <dbReference type="PROSITE-ProRule" id="PRU00285"/>
    </source>
</evidence>
<dbReference type="CDD" id="cd06464">
    <property type="entry name" value="ACD_sHsps-like"/>
    <property type="match status" value="1"/>
</dbReference>
<dbReference type="RefSeq" id="WP_137067114.1">
    <property type="nucleotide sequence ID" value="NZ_CP040748.1"/>
</dbReference>
<comment type="caution">
    <text evidence="4">The sequence shown here is derived from an EMBL/GenBank/DDBJ whole genome shotgun (WGS) entry which is preliminary data.</text>
</comment>
<dbReference type="Pfam" id="PF00011">
    <property type="entry name" value="HSP20"/>
    <property type="match status" value="1"/>
</dbReference>
<gene>
    <name evidence="4" type="ORF">FC770_14955</name>
</gene>
<evidence type="ECO:0000313" key="5">
    <source>
        <dbReference type="Proteomes" id="UP000307808"/>
    </source>
</evidence>
<comment type="similarity">
    <text evidence="1 2">Belongs to the small heat shock protein (HSP20) family.</text>
</comment>
<protein>
    <submittedName>
        <fullName evidence="4">Hsp20/alpha crystallin family protein</fullName>
    </submittedName>
</protein>
<dbReference type="OrthoDB" id="3855217at2"/>
<dbReference type="InterPro" id="IPR008978">
    <property type="entry name" value="HSP20-like_chaperone"/>
</dbReference>
<dbReference type="SUPFAM" id="SSF49764">
    <property type="entry name" value="HSP20-like chaperones"/>
    <property type="match status" value="1"/>
</dbReference>
<dbReference type="InterPro" id="IPR002068">
    <property type="entry name" value="A-crystallin/Hsp20_dom"/>
</dbReference>
<reference evidence="4 5" key="1">
    <citation type="submission" date="2019-04" db="EMBL/GenBank/DDBJ databases">
        <authorList>
            <person name="Dong K."/>
        </authorList>
    </citation>
    <scope>NUCLEOTIDE SEQUENCE [LARGE SCALE GENOMIC DNA]</scope>
    <source>
        <strain evidence="5">dk3543</strain>
    </source>
</reference>
<accession>A0A4U2YIB6</accession>
<sequence>MTPVVRRRTSPLADLRSWLESDFSAGFPGPVNLPLVRIEDFVDEGTYVLRAELPGIDPDKDVEITVDDGVLTIQGERSEESKDRDHSEFRYGSFSRSVTLPKDSRVDEITAEYRGGVLELRVPMDQTTSEPKKIQVTRPEG</sequence>
<name>A0A4U2YIB6_9ACTN</name>
<dbReference type="AlphaFoldDB" id="A0A4U2YIB6"/>